<feature type="domain" description="HTH tetR-type" evidence="5">
    <location>
        <begin position="4"/>
        <end position="64"/>
    </location>
</feature>
<proteinExistence type="predicted"/>
<dbReference type="PRINTS" id="PR00455">
    <property type="entry name" value="HTHTETR"/>
</dbReference>
<keyword evidence="3" id="KW-0804">Transcription</keyword>
<evidence type="ECO:0000256" key="4">
    <source>
        <dbReference type="PROSITE-ProRule" id="PRU00335"/>
    </source>
</evidence>
<keyword evidence="2 4" id="KW-0238">DNA-binding</keyword>
<dbReference type="PANTHER" id="PTHR47506:SF3">
    <property type="entry name" value="HTH-TYPE TRANSCRIPTIONAL REGULATOR LMRA"/>
    <property type="match status" value="1"/>
</dbReference>
<evidence type="ECO:0000256" key="3">
    <source>
        <dbReference type="ARBA" id="ARBA00023163"/>
    </source>
</evidence>
<organism evidence="6 7">
    <name type="scientific">Streptomyces olivaceiscleroticus</name>
    <dbReference type="NCBI Taxonomy" id="68245"/>
    <lineage>
        <taxon>Bacteria</taxon>
        <taxon>Bacillati</taxon>
        <taxon>Actinomycetota</taxon>
        <taxon>Actinomycetes</taxon>
        <taxon>Kitasatosporales</taxon>
        <taxon>Streptomycetaceae</taxon>
        <taxon>Streptomyces</taxon>
    </lineage>
</organism>
<keyword evidence="7" id="KW-1185">Reference proteome</keyword>
<dbReference type="SUPFAM" id="SSF48498">
    <property type="entry name" value="Tetracyclin repressor-like, C-terminal domain"/>
    <property type="match status" value="1"/>
</dbReference>
<dbReference type="Pfam" id="PF00440">
    <property type="entry name" value="TetR_N"/>
    <property type="match status" value="1"/>
</dbReference>
<evidence type="ECO:0000256" key="1">
    <source>
        <dbReference type="ARBA" id="ARBA00023015"/>
    </source>
</evidence>
<name>A0ABP3JA74_9ACTN</name>
<evidence type="ECO:0000256" key="2">
    <source>
        <dbReference type="ARBA" id="ARBA00023125"/>
    </source>
</evidence>
<protein>
    <submittedName>
        <fullName evidence="6">TetR/AcrR family transcriptional regulator</fullName>
    </submittedName>
</protein>
<keyword evidence="1" id="KW-0805">Transcription regulation</keyword>
<sequence>MHHDEARTRLLDAADRLFYERGVQAVGMDELRAAAGVSLKRLYRCFPAKRELVEAYLRRRDERWRAALTEYVAAHAATPADRVLAVFDWLAEWFAGPGFRGCAFLNAYGELGAVSDGVAAAAHDHKYAVRGYTTGLAAALGAAEPEVLGGQLALLIDGAITTAALNGDPTAAHLARDTAAALLATATPAGS</sequence>
<gene>
    <name evidence="6" type="ORF">GCM10010361_08260</name>
</gene>
<comment type="caution">
    <text evidence="6">The sequence shown here is derived from an EMBL/GenBank/DDBJ whole genome shotgun (WGS) entry which is preliminary data.</text>
</comment>
<dbReference type="Gene3D" id="1.10.357.10">
    <property type="entry name" value="Tetracycline Repressor, domain 2"/>
    <property type="match status" value="1"/>
</dbReference>
<dbReference type="Proteomes" id="UP001500909">
    <property type="component" value="Unassembled WGS sequence"/>
</dbReference>
<dbReference type="RefSeq" id="WP_346093056.1">
    <property type="nucleotide sequence ID" value="NZ_BAAABY010000007.1"/>
</dbReference>
<reference evidence="7" key="1">
    <citation type="journal article" date="2019" name="Int. J. Syst. Evol. Microbiol.">
        <title>The Global Catalogue of Microorganisms (GCM) 10K type strain sequencing project: providing services to taxonomists for standard genome sequencing and annotation.</title>
        <authorList>
            <consortium name="The Broad Institute Genomics Platform"/>
            <consortium name="The Broad Institute Genome Sequencing Center for Infectious Disease"/>
            <person name="Wu L."/>
            <person name="Ma J."/>
        </authorList>
    </citation>
    <scope>NUCLEOTIDE SEQUENCE [LARGE SCALE GENOMIC DNA]</scope>
    <source>
        <strain evidence="7">JCM 4805</strain>
    </source>
</reference>
<evidence type="ECO:0000313" key="6">
    <source>
        <dbReference type="EMBL" id="GAA0446648.1"/>
    </source>
</evidence>
<evidence type="ECO:0000313" key="7">
    <source>
        <dbReference type="Proteomes" id="UP001500909"/>
    </source>
</evidence>
<dbReference type="InterPro" id="IPR009057">
    <property type="entry name" value="Homeodomain-like_sf"/>
</dbReference>
<evidence type="ECO:0000259" key="5">
    <source>
        <dbReference type="PROSITE" id="PS50977"/>
    </source>
</evidence>
<accession>A0ABP3JA74</accession>
<dbReference type="EMBL" id="BAAABY010000007">
    <property type="protein sequence ID" value="GAA0446648.1"/>
    <property type="molecule type" value="Genomic_DNA"/>
</dbReference>
<dbReference type="InterPro" id="IPR036271">
    <property type="entry name" value="Tet_transcr_reg_TetR-rel_C_sf"/>
</dbReference>
<dbReference type="PANTHER" id="PTHR47506">
    <property type="entry name" value="TRANSCRIPTIONAL REGULATORY PROTEIN"/>
    <property type="match status" value="1"/>
</dbReference>
<feature type="DNA-binding region" description="H-T-H motif" evidence="4">
    <location>
        <begin position="27"/>
        <end position="46"/>
    </location>
</feature>
<dbReference type="InterPro" id="IPR001647">
    <property type="entry name" value="HTH_TetR"/>
</dbReference>
<dbReference type="SUPFAM" id="SSF46689">
    <property type="entry name" value="Homeodomain-like"/>
    <property type="match status" value="1"/>
</dbReference>
<dbReference type="PROSITE" id="PS50977">
    <property type="entry name" value="HTH_TETR_2"/>
    <property type="match status" value="1"/>
</dbReference>